<reference evidence="3 4" key="1">
    <citation type="submission" date="2016-10" db="EMBL/GenBank/DDBJ databases">
        <authorList>
            <person name="de Groot N.N."/>
        </authorList>
    </citation>
    <scope>NUCLEOTIDE SEQUENCE [LARGE SCALE GENOMIC DNA]</scope>
    <source>
        <strain evidence="3 4">CGMCC 1.11156</strain>
    </source>
</reference>
<dbReference type="InterPro" id="IPR004013">
    <property type="entry name" value="PHP_dom"/>
</dbReference>
<dbReference type="Proteomes" id="UP000198649">
    <property type="component" value="Unassembled WGS sequence"/>
</dbReference>
<sequence length="292" mass="30928">MRIDLHTHSRASDGTETPGDLVRAAGVAGLDVVAITDHDTATGWDEAARAAAEIGIELVRGMEISTKHAGVGVHLLAYLPDPTHPGLVTALDKILDGRTSRVPAMLDKLRDHGIDIDIADVRRVADGTAATGRPHVADALIELGAVADRGEAFRTLLNPGRPAYVDRYAASLVDVIRMVTDAGGISVIAHPWGRHASGEPGEETLADLVEVGLAGIEVDHQDHDAEDRERLRAIGRNLGLVMTGSSDYHGLGKVDHDLGCNTTEPEHYARLLDLAATAAARSGRPTPEVLRP</sequence>
<keyword evidence="4" id="KW-1185">Reference proteome</keyword>
<name>A0A1I3LA20_9ACTN</name>
<dbReference type="EMBL" id="FOQG01000013">
    <property type="protein sequence ID" value="SFI81551.1"/>
    <property type="molecule type" value="Genomic_DNA"/>
</dbReference>
<dbReference type="STRING" id="1005945.SAMN05216561_11377"/>
<dbReference type="PANTHER" id="PTHR42924:SF3">
    <property type="entry name" value="POLYMERASE_HISTIDINOL PHOSPHATASE N-TERMINAL DOMAIN-CONTAINING PROTEIN"/>
    <property type="match status" value="1"/>
</dbReference>
<evidence type="ECO:0000313" key="3">
    <source>
        <dbReference type="EMBL" id="SFI81551.1"/>
    </source>
</evidence>
<dbReference type="InterPro" id="IPR052018">
    <property type="entry name" value="PHP_domain"/>
</dbReference>
<organism evidence="3 4">
    <name type="scientific">Nocardioides psychrotolerans</name>
    <dbReference type="NCBI Taxonomy" id="1005945"/>
    <lineage>
        <taxon>Bacteria</taxon>
        <taxon>Bacillati</taxon>
        <taxon>Actinomycetota</taxon>
        <taxon>Actinomycetes</taxon>
        <taxon>Propionibacteriales</taxon>
        <taxon>Nocardioidaceae</taxon>
        <taxon>Nocardioides</taxon>
    </lineage>
</organism>
<dbReference type="PANTHER" id="PTHR42924">
    <property type="entry name" value="EXONUCLEASE"/>
    <property type="match status" value="1"/>
</dbReference>
<gene>
    <name evidence="3" type="ORF">SAMN05216561_11377</name>
</gene>
<evidence type="ECO:0000256" key="1">
    <source>
        <dbReference type="SAM" id="MobiDB-lite"/>
    </source>
</evidence>
<protein>
    <recommendedName>
        <fullName evidence="2">Polymerase/histidinol phosphatase N-terminal domain-containing protein</fullName>
    </recommendedName>
</protein>
<proteinExistence type="predicted"/>
<dbReference type="GO" id="GO:0035312">
    <property type="term" value="F:5'-3' DNA exonuclease activity"/>
    <property type="evidence" value="ECO:0007669"/>
    <property type="project" value="TreeGrafter"/>
</dbReference>
<dbReference type="GO" id="GO:0004534">
    <property type="term" value="F:5'-3' RNA exonuclease activity"/>
    <property type="evidence" value="ECO:0007669"/>
    <property type="project" value="TreeGrafter"/>
</dbReference>
<dbReference type="InterPro" id="IPR016195">
    <property type="entry name" value="Pol/histidinol_Pase-like"/>
</dbReference>
<dbReference type="SMART" id="SM00481">
    <property type="entry name" value="POLIIIAc"/>
    <property type="match status" value="1"/>
</dbReference>
<evidence type="ECO:0000313" key="4">
    <source>
        <dbReference type="Proteomes" id="UP000198649"/>
    </source>
</evidence>
<dbReference type="Gene3D" id="3.20.20.140">
    <property type="entry name" value="Metal-dependent hydrolases"/>
    <property type="match status" value="1"/>
</dbReference>
<feature type="domain" description="Polymerase/histidinol phosphatase N-terminal" evidence="2">
    <location>
        <begin position="3"/>
        <end position="68"/>
    </location>
</feature>
<dbReference type="InterPro" id="IPR003141">
    <property type="entry name" value="Pol/His_phosphatase_N"/>
</dbReference>
<feature type="region of interest" description="Disordered" evidence="1">
    <location>
        <begin position="1"/>
        <end position="20"/>
    </location>
</feature>
<dbReference type="AlphaFoldDB" id="A0A1I3LA20"/>
<dbReference type="Gene3D" id="1.10.150.650">
    <property type="match status" value="1"/>
</dbReference>
<accession>A0A1I3LA20</accession>
<feature type="compositionally biased region" description="Basic and acidic residues" evidence="1">
    <location>
        <begin position="1"/>
        <end position="13"/>
    </location>
</feature>
<dbReference type="CDD" id="cd07438">
    <property type="entry name" value="PHP_HisPPase_AMP"/>
    <property type="match status" value="1"/>
</dbReference>
<evidence type="ECO:0000259" key="2">
    <source>
        <dbReference type="SMART" id="SM00481"/>
    </source>
</evidence>
<dbReference type="RefSeq" id="WP_091115160.1">
    <property type="nucleotide sequence ID" value="NZ_BKAF01000016.1"/>
</dbReference>
<dbReference type="Pfam" id="PF02811">
    <property type="entry name" value="PHP"/>
    <property type="match status" value="1"/>
</dbReference>
<dbReference type="OrthoDB" id="9804333at2"/>
<dbReference type="SUPFAM" id="SSF89550">
    <property type="entry name" value="PHP domain-like"/>
    <property type="match status" value="1"/>
</dbReference>